<dbReference type="Pfam" id="PF00072">
    <property type="entry name" value="Response_reg"/>
    <property type="match status" value="1"/>
</dbReference>
<reference evidence="12 13" key="1">
    <citation type="submission" date="2021-10" db="EMBL/GenBank/DDBJ databases">
        <title>Lutispora strain m25 sp. nov., a thermophilic, non-spore-forming bacterium isolated from a lab-scale methanogenic bioreactor digesting anaerobic sludge.</title>
        <authorList>
            <person name="El Houari A."/>
            <person name="Mcdonald J."/>
        </authorList>
    </citation>
    <scope>NUCLEOTIDE SEQUENCE [LARGE SCALE GENOMIC DNA]</scope>
    <source>
        <strain evidence="13">m25</strain>
    </source>
</reference>
<dbReference type="PANTHER" id="PTHR48111">
    <property type="entry name" value="REGULATOR OF RPOS"/>
    <property type="match status" value="1"/>
</dbReference>
<dbReference type="RefSeq" id="WP_255225889.1">
    <property type="nucleotide sequence ID" value="NZ_JAJEKE010000001.1"/>
</dbReference>
<evidence type="ECO:0000256" key="5">
    <source>
        <dbReference type="ARBA" id="ARBA00023125"/>
    </source>
</evidence>
<dbReference type="InterPro" id="IPR036388">
    <property type="entry name" value="WH-like_DNA-bd_sf"/>
</dbReference>
<comment type="caution">
    <text evidence="12">The sequence shown here is derived from an EMBL/GenBank/DDBJ whole genome shotgun (WGS) entry which is preliminary data.</text>
</comment>
<organism evidence="12 13">
    <name type="scientific">Lutispora saccharofermentans</name>
    <dbReference type="NCBI Taxonomy" id="3024236"/>
    <lineage>
        <taxon>Bacteria</taxon>
        <taxon>Bacillati</taxon>
        <taxon>Bacillota</taxon>
        <taxon>Clostridia</taxon>
        <taxon>Lutisporales</taxon>
        <taxon>Lutisporaceae</taxon>
        <taxon>Lutispora</taxon>
    </lineage>
</organism>
<dbReference type="InterPro" id="IPR001789">
    <property type="entry name" value="Sig_transdc_resp-reg_receiver"/>
</dbReference>
<keyword evidence="3" id="KW-0902">Two-component regulatory system</keyword>
<evidence type="ECO:0000256" key="3">
    <source>
        <dbReference type="ARBA" id="ARBA00023012"/>
    </source>
</evidence>
<dbReference type="CDD" id="cd00383">
    <property type="entry name" value="trans_reg_C"/>
    <property type="match status" value="1"/>
</dbReference>
<dbReference type="PROSITE" id="PS50110">
    <property type="entry name" value="RESPONSE_REGULATORY"/>
    <property type="match status" value="1"/>
</dbReference>
<feature type="DNA-binding region" description="OmpR/PhoB-type" evidence="9">
    <location>
        <begin position="125"/>
        <end position="223"/>
    </location>
</feature>
<accession>A0ABT1NCP0</accession>
<keyword evidence="13" id="KW-1185">Reference proteome</keyword>
<evidence type="ECO:0000256" key="8">
    <source>
        <dbReference type="PROSITE-ProRule" id="PRU00169"/>
    </source>
</evidence>
<feature type="modified residue" description="4-aspartylphosphate" evidence="8">
    <location>
        <position position="51"/>
    </location>
</feature>
<dbReference type="EMBL" id="JAJEKE010000001">
    <property type="protein sequence ID" value="MCQ1528409.1"/>
    <property type="molecule type" value="Genomic_DNA"/>
</dbReference>
<dbReference type="PROSITE" id="PS51755">
    <property type="entry name" value="OMPR_PHOB"/>
    <property type="match status" value="1"/>
</dbReference>
<evidence type="ECO:0000259" key="11">
    <source>
        <dbReference type="PROSITE" id="PS51755"/>
    </source>
</evidence>
<name>A0ABT1NCP0_9FIRM</name>
<comment type="function">
    <text evidence="7">May play the central regulatory role in sporulation. It may be an element of the effector pathway responsible for the activation of sporulation genes in response to nutritional stress. Spo0A may act in concert with spo0H (a sigma factor) to control the expression of some genes that are critical to the sporulation process.</text>
</comment>
<dbReference type="InterPro" id="IPR016032">
    <property type="entry name" value="Sig_transdc_resp-reg_C-effctor"/>
</dbReference>
<dbReference type="Gene3D" id="1.10.10.10">
    <property type="entry name" value="Winged helix-like DNA-binding domain superfamily/Winged helix DNA-binding domain"/>
    <property type="match status" value="1"/>
</dbReference>
<keyword evidence="2 8" id="KW-0597">Phosphoprotein</keyword>
<dbReference type="Pfam" id="PF00486">
    <property type="entry name" value="Trans_reg_C"/>
    <property type="match status" value="1"/>
</dbReference>
<keyword evidence="6" id="KW-0804">Transcription</keyword>
<evidence type="ECO:0000256" key="6">
    <source>
        <dbReference type="ARBA" id="ARBA00023163"/>
    </source>
</evidence>
<feature type="domain" description="Response regulatory" evidence="10">
    <location>
        <begin position="2"/>
        <end position="115"/>
    </location>
</feature>
<evidence type="ECO:0000256" key="4">
    <source>
        <dbReference type="ARBA" id="ARBA00023015"/>
    </source>
</evidence>
<dbReference type="SUPFAM" id="SSF52172">
    <property type="entry name" value="CheY-like"/>
    <property type="match status" value="1"/>
</dbReference>
<dbReference type="SUPFAM" id="SSF46894">
    <property type="entry name" value="C-terminal effector domain of the bipartite response regulators"/>
    <property type="match status" value="1"/>
</dbReference>
<dbReference type="Proteomes" id="UP001651880">
    <property type="component" value="Unassembled WGS sequence"/>
</dbReference>
<dbReference type="Gene3D" id="6.10.250.690">
    <property type="match status" value="1"/>
</dbReference>
<dbReference type="SMART" id="SM00448">
    <property type="entry name" value="REC"/>
    <property type="match status" value="1"/>
</dbReference>
<protein>
    <recommendedName>
        <fullName evidence="1">Stage 0 sporulation protein A homolog</fullName>
    </recommendedName>
</protein>
<evidence type="ECO:0000256" key="7">
    <source>
        <dbReference type="ARBA" id="ARBA00024867"/>
    </source>
</evidence>
<proteinExistence type="predicted"/>
<dbReference type="InterPro" id="IPR011006">
    <property type="entry name" value="CheY-like_superfamily"/>
</dbReference>
<dbReference type="InterPro" id="IPR001867">
    <property type="entry name" value="OmpR/PhoB-type_DNA-bd"/>
</dbReference>
<evidence type="ECO:0000259" key="10">
    <source>
        <dbReference type="PROSITE" id="PS50110"/>
    </source>
</evidence>
<dbReference type="Gene3D" id="3.40.50.2300">
    <property type="match status" value="1"/>
</dbReference>
<keyword evidence="5 9" id="KW-0238">DNA-binding</keyword>
<dbReference type="InterPro" id="IPR039420">
    <property type="entry name" value="WalR-like"/>
</dbReference>
<keyword evidence="4" id="KW-0805">Transcription regulation</keyword>
<evidence type="ECO:0000256" key="2">
    <source>
        <dbReference type="ARBA" id="ARBA00022553"/>
    </source>
</evidence>
<evidence type="ECO:0000313" key="13">
    <source>
        <dbReference type="Proteomes" id="UP001651880"/>
    </source>
</evidence>
<gene>
    <name evidence="12" type="ORF">LJD61_02445</name>
</gene>
<sequence length="226" mass="26358">MNILVVDDERLIVKGLRHSLEQNGFKVFAAYDGKEALEVISREAVELILLDIMLPEIDGITLCKMIRQHRDIPIIMLTAKDDYVDKILGLELGADDYVTKPFHKRELIARINAVYRRYKNMKNEDETIETSGLRLNISNRTLSKGDEEISLTAKEFDLLHMFLRNPGRVFTREILFETIWNEYACDTRTVDVHISNLREKIEDDPSKPELIRTKWGVGYFFRKDIL</sequence>
<feature type="domain" description="OmpR/PhoB-type" evidence="11">
    <location>
        <begin position="125"/>
        <end position="223"/>
    </location>
</feature>
<evidence type="ECO:0000256" key="9">
    <source>
        <dbReference type="PROSITE-ProRule" id="PRU01091"/>
    </source>
</evidence>
<dbReference type="SMART" id="SM00862">
    <property type="entry name" value="Trans_reg_C"/>
    <property type="match status" value="1"/>
</dbReference>
<dbReference type="PANTHER" id="PTHR48111:SF40">
    <property type="entry name" value="PHOSPHATE REGULON TRANSCRIPTIONAL REGULATORY PROTEIN PHOB"/>
    <property type="match status" value="1"/>
</dbReference>
<evidence type="ECO:0000313" key="12">
    <source>
        <dbReference type="EMBL" id="MCQ1528409.1"/>
    </source>
</evidence>
<evidence type="ECO:0000256" key="1">
    <source>
        <dbReference type="ARBA" id="ARBA00018672"/>
    </source>
</evidence>